<dbReference type="EMBL" id="RQZF01000007">
    <property type="protein sequence ID" value="RRC95019.1"/>
    <property type="molecule type" value="Genomic_DNA"/>
</dbReference>
<dbReference type="AlphaFoldDB" id="A0A3P1SDC1"/>
<proteinExistence type="predicted"/>
<protein>
    <submittedName>
        <fullName evidence="1">Uncharacterized protein</fullName>
    </submittedName>
</protein>
<comment type="caution">
    <text evidence="1">The sequence shown here is derived from an EMBL/GenBank/DDBJ whole genome shotgun (WGS) entry which is preliminary data.</text>
</comment>
<dbReference type="RefSeq" id="WP_124870804.1">
    <property type="nucleotide sequence ID" value="NZ_RQZF01000007.1"/>
</dbReference>
<name>A0A3P1SDC1_9ACTO</name>
<organism evidence="1 2">
    <name type="scientific">Schaalia canis</name>
    <dbReference type="NCBI Taxonomy" id="100469"/>
    <lineage>
        <taxon>Bacteria</taxon>
        <taxon>Bacillati</taxon>
        <taxon>Actinomycetota</taxon>
        <taxon>Actinomycetes</taxon>
        <taxon>Actinomycetales</taxon>
        <taxon>Actinomycetaceae</taxon>
        <taxon>Schaalia</taxon>
    </lineage>
</organism>
<evidence type="ECO:0000313" key="1">
    <source>
        <dbReference type="EMBL" id="RRC95019.1"/>
    </source>
</evidence>
<keyword evidence="2" id="KW-1185">Reference proteome</keyword>
<gene>
    <name evidence="1" type="ORF">EII11_07210</name>
</gene>
<dbReference type="Proteomes" id="UP000280444">
    <property type="component" value="Unassembled WGS sequence"/>
</dbReference>
<accession>A0A3P1SDC1</accession>
<reference evidence="1 2" key="1">
    <citation type="submission" date="2018-11" db="EMBL/GenBank/DDBJ databases">
        <title>Genomes From Bacteria Associated with the Canine Oral Cavity: a Test Case for Automated Genome-Based Taxonomic Assignment.</title>
        <authorList>
            <person name="Coil D.A."/>
            <person name="Jospin G."/>
            <person name="Darling A.E."/>
            <person name="Wallis C."/>
            <person name="Davis I.J."/>
            <person name="Harris S."/>
            <person name="Eisen J.A."/>
            <person name="Holcombe L.J."/>
            <person name="O'Flynn C."/>
        </authorList>
    </citation>
    <scope>NUCLEOTIDE SEQUENCE [LARGE SCALE GENOMIC DNA]</scope>
    <source>
        <strain evidence="1 2">OH770</strain>
    </source>
</reference>
<sequence>MFGHLKGWWRSCFGAADTDHFTYGMIDMARRYSDRFYGGQQVVEFMEVDYRAGEDYLAFELLLNSFGDADVLPSREDQELIAKIGRYYEMPEWEWNLWDYENTPLLDGIELMAQDDEVDPDVVMRLREFAQGVDASATLGRGLSELGNECFTAFRRYQKRKRVQPPSGE</sequence>
<evidence type="ECO:0000313" key="2">
    <source>
        <dbReference type="Proteomes" id="UP000280444"/>
    </source>
</evidence>